<dbReference type="PROSITE" id="PS52035">
    <property type="entry name" value="PEPTIDASE_M14"/>
    <property type="match status" value="1"/>
</dbReference>
<sequence>MKLIERLATATDARTKDLLAHNRLYFNITANPDGRIAGTRANAGGFDLNRDFVTASQPETRAMRQISIDKQPVVMLDLHGYVNGTLIEPTTPPHGETAPPSPHIPRDLRHKPHPGLLQA</sequence>
<name>L1KTW0_9ACTN</name>
<reference evidence="4 5" key="1">
    <citation type="submission" date="2012-11" db="EMBL/GenBank/DDBJ databases">
        <authorList>
            <person name="Huguet-Tapia J.C."/>
            <person name="Durkin A.S."/>
            <person name="Pettis G.S."/>
            <person name="Badger J.H."/>
        </authorList>
    </citation>
    <scope>NUCLEOTIDE SEQUENCE [LARGE SCALE GENOMIC DNA]</scope>
    <source>
        <strain evidence="4 5">91-03</strain>
    </source>
</reference>
<dbReference type="GO" id="GO:0008270">
    <property type="term" value="F:zinc ion binding"/>
    <property type="evidence" value="ECO:0007669"/>
    <property type="project" value="InterPro"/>
</dbReference>
<dbReference type="Pfam" id="PF00246">
    <property type="entry name" value="Peptidase_M14"/>
    <property type="match status" value="1"/>
</dbReference>
<feature type="domain" description="Peptidase M14" evidence="3">
    <location>
        <begin position="1"/>
        <end position="119"/>
    </location>
</feature>
<feature type="region of interest" description="Disordered" evidence="2">
    <location>
        <begin position="85"/>
        <end position="119"/>
    </location>
</feature>
<protein>
    <recommendedName>
        <fullName evidence="3">Peptidase M14 domain-containing protein</fullName>
    </recommendedName>
</protein>
<comment type="caution">
    <text evidence="4">The sequence shown here is derived from an EMBL/GenBank/DDBJ whole genome shotgun (WGS) entry which is preliminary data.</text>
</comment>
<evidence type="ECO:0000313" key="5">
    <source>
        <dbReference type="Proteomes" id="UP000010411"/>
    </source>
</evidence>
<evidence type="ECO:0000259" key="3">
    <source>
        <dbReference type="PROSITE" id="PS52035"/>
    </source>
</evidence>
<evidence type="ECO:0000313" key="4">
    <source>
        <dbReference type="EMBL" id="EKX63803.1"/>
    </source>
</evidence>
<dbReference type="Gene3D" id="3.40.630.10">
    <property type="entry name" value="Zn peptidases"/>
    <property type="match status" value="1"/>
</dbReference>
<comment type="caution">
    <text evidence="1">Lacks conserved residue(s) required for the propagation of feature annotation.</text>
</comment>
<proteinExistence type="inferred from homology"/>
<evidence type="ECO:0000256" key="2">
    <source>
        <dbReference type="SAM" id="MobiDB-lite"/>
    </source>
</evidence>
<accession>L1KTW0</accession>
<dbReference type="GO" id="GO:0004181">
    <property type="term" value="F:metallocarboxypeptidase activity"/>
    <property type="evidence" value="ECO:0007669"/>
    <property type="project" value="InterPro"/>
</dbReference>
<dbReference type="InterPro" id="IPR000834">
    <property type="entry name" value="Peptidase_M14"/>
</dbReference>
<evidence type="ECO:0000256" key="1">
    <source>
        <dbReference type="PROSITE-ProRule" id="PRU01379"/>
    </source>
</evidence>
<dbReference type="PATRIC" id="fig|698759.3.peg.5533"/>
<dbReference type="GO" id="GO:0006508">
    <property type="term" value="P:proteolysis"/>
    <property type="evidence" value="ECO:0007669"/>
    <property type="project" value="InterPro"/>
</dbReference>
<gene>
    <name evidence="4" type="ORF">STRIP9103_04112</name>
</gene>
<comment type="similarity">
    <text evidence="1">Belongs to the peptidase M14 family.</text>
</comment>
<dbReference type="SUPFAM" id="SSF53187">
    <property type="entry name" value="Zn-dependent exopeptidases"/>
    <property type="match status" value="1"/>
</dbReference>
<keyword evidence="5" id="KW-1185">Reference proteome</keyword>
<organism evidence="4 5">
    <name type="scientific">Streptomyces ipomoeae 91-03</name>
    <dbReference type="NCBI Taxonomy" id="698759"/>
    <lineage>
        <taxon>Bacteria</taxon>
        <taxon>Bacillati</taxon>
        <taxon>Actinomycetota</taxon>
        <taxon>Actinomycetes</taxon>
        <taxon>Kitasatosporales</taxon>
        <taxon>Streptomycetaceae</taxon>
        <taxon>Streptomyces</taxon>
    </lineage>
</organism>
<dbReference type="AlphaFoldDB" id="L1KTW0"/>
<dbReference type="Proteomes" id="UP000010411">
    <property type="component" value="Unassembled WGS sequence"/>
</dbReference>
<dbReference type="EMBL" id="AEJC01000407">
    <property type="protein sequence ID" value="EKX63803.1"/>
    <property type="molecule type" value="Genomic_DNA"/>
</dbReference>